<dbReference type="InterPro" id="IPR017853">
    <property type="entry name" value="GH"/>
</dbReference>
<keyword evidence="1" id="KW-0472">Membrane</keyword>
<dbReference type="Proteomes" id="UP001213015">
    <property type="component" value="Unassembled WGS sequence"/>
</dbReference>
<sequence>MDERVKEVQVWLNETYGGVPGFEKAPIDGKTGWPTIYSLREGLQHELGISALGEGFGSSTKAALSNIINKIRPGYSGNIVKLIKGAFWCKGINPTDFSASYGSELTNAVKTLQSDAGITADGILTVQLMAALFDMSAFVVIHQTKKSELIRSMQQYLNSKYWQELGIMPCDGIYQRDTNTALIYALQKACGVSGANGNYGPGTIAATPTVSVGQKGEVVKIIQYGLFVNGFNKAGDFSGYYSSKIGEEVVAFRKFMKLAPETSTTADLTVIKGLLTSNGNTNRDSIALDTSKQLTDTDIANFKRYGFSVVGRYLTGSVGVGANKRPKNLTTDEIRRITNAGLAIFPIYEDGGYEVSYFNSKQGYSDAVTAIVNARNLGFPAGTTIYFAVDVDIQDGDIDGTVDPYLRAIHNVFVNCEYEAGVYGTRNVCLHGIEDGISASFVADMSYGWSGNLGFEMPENWAFDQFVEYTIGGTDIDQVAASGSDKGSKKFRLPSTSTKPISANEALDILGSLLNLTSISFNQEYPLIKTPMLEESVEFEESFTGTGGNPTFNISNGKLDGANLSGLLGPLFNNQQATVDAVFGKMGEMRLVSSISAGSLTIKTEAPVDGKVSCEIIFNIQKLENQLLTNELSIIFKFKVEPLDLVRTYPIPTTSPTPAPSPQLELEQQIMKVSVGATVAIALCNLLGFVLANIVQFLYYIFVTVVSVV</sequence>
<keyword evidence="1" id="KW-1133">Transmembrane helix</keyword>
<dbReference type="Pfam" id="PF08924">
    <property type="entry name" value="Rv2525c_GlyHyd-like"/>
    <property type="match status" value="1"/>
</dbReference>
<protein>
    <submittedName>
        <fullName evidence="4">DUF1906 domain-containing protein</fullName>
    </submittedName>
</protein>
<reference evidence="4" key="1">
    <citation type="submission" date="2022-01" db="EMBL/GenBank/DDBJ databases">
        <title>VMRC isolate genome collection.</title>
        <authorList>
            <person name="France M."/>
            <person name="Rutt L."/>
            <person name="Humphrys M."/>
            <person name="Ravel J."/>
        </authorList>
    </citation>
    <scope>NUCLEOTIDE SEQUENCE</scope>
    <source>
        <strain evidence="4">C0127B5</strain>
    </source>
</reference>
<feature type="domain" description="Peptidoglycan binding-like" evidence="2">
    <location>
        <begin position="77"/>
        <end position="132"/>
    </location>
</feature>
<dbReference type="InterPro" id="IPR036366">
    <property type="entry name" value="PGBDSf"/>
</dbReference>
<dbReference type="AlphaFoldDB" id="A0AAP3GWB8"/>
<gene>
    <name evidence="4" type="ORF">L2422_03350</name>
</gene>
<evidence type="ECO:0000259" key="2">
    <source>
        <dbReference type="Pfam" id="PF01471"/>
    </source>
</evidence>
<dbReference type="InterPro" id="IPR036365">
    <property type="entry name" value="PGBD-like_sf"/>
</dbReference>
<dbReference type="SUPFAM" id="SSF47090">
    <property type="entry name" value="PGBD-like"/>
    <property type="match status" value="2"/>
</dbReference>
<evidence type="ECO:0000259" key="3">
    <source>
        <dbReference type="Pfam" id="PF08924"/>
    </source>
</evidence>
<dbReference type="EMBL" id="JAKHLF010000003">
    <property type="protein sequence ID" value="MCZ3844562.1"/>
    <property type="molecule type" value="Genomic_DNA"/>
</dbReference>
<feature type="domain" description="Rv2525c-like glycoside hydrolase-like" evidence="3">
    <location>
        <begin position="302"/>
        <end position="481"/>
    </location>
</feature>
<dbReference type="CDD" id="cd06418">
    <property type="entry name" value="GH25_BacA-like"/>
    <property type="match status" value="1"/>
</dbReference>
<dbReference type="Gene3D" id="3.20.20.80">
    <property type="entry name" value="Glycosidases"/>
    <property type="match status" value="1"/>
</dbReference>
<organism evidence="4 5">
    <name type="scientific">Lactobacillus mulieris</name>
    <dbReference type="NCBI Taxonomy" id="2508708"/>
    <lineage>
        <taxon>Bacteria</taxon>
        <taxon>Bacillati</taxon>
        <taxon>Bacillota</taxon>
        <taxon>Bacilli</taxon>
        <taxon>Lactobacillales</taxon>
        <taxon>Lactobacillaceae</taxon>
        <taxon>Lactobacillus</taxon>
    </lineage>
</organism>
<feature type="transmembrane region" description="Helical" evidence="1">
    <location>
        <begin position="679"/>
        <end position="702"/>
    </location>
</feature>
<evidence type="ECO:0000313" key="5">
    <source>
        <dbReference type="Proteomes" id="UP001213015"/>
    </source>
</evidence>
<dbReference type="RefSeq" id="WP_006586161.1">
    <property type="nucleotide sequence ID" value="NZ_CABMGH010000069.1"/>
</dbReference>
<evidence type="ECO:0000313" key="4">
    <source>
        <dbReference type="EMBL" id="MCZ3844562.1"/>
    </source>
</evidence>
<dbReference type="SUPFAM" id="SSF51445">
    <property type="entry name" value="(Trans)glycosidases"/>
    <property type="match status" value="1"/>
</dbReference>
<proteinExistence type="predicted"/>
<comment type="caution">
    <text evidence="4">The sequence shown here is derived from an EMBL/GenBank/DDBJ whole genome shotgun (WGS) entry which is preliminary data.</text>
</comment>
<dbReference type="InterPro" id="IPR002477">
    <property type="entry name" value="Peptidoglycan-bd-like"/>
</dbReference>
<keyword evidence="1" id="KW-0812">Transmembrane</keyword>
<dbReference type="Pfam" id="PF01471">
    <property type="entry name" value="PG_binding_1"/>
    <property type="match status" value="1"/>
</dbReference>
<accession>A0AAP3GWB8</accession>
<name>A0AAP3GWB8_9LACO</name>
<dbReference type="Gene3D" id="1.10.101.10">
    <property type="entry name" value="PGBD-like superfamily/PGBD"/>
    <property type="match status" value="1"/>
</dbReference>
<evidence type="ECO:0000256" key="1">
    <source>
        <dbReference type="SAM" id="Phobius"/>
    </source>
</evidence>
<dbReference type="InterPro" id="IPR015020">
    <property type="entry name" value="Rv2525c-like_Glyco_Hydro-like"/>
</dbReference>